<reference evidence="7" key="1">
    <citation type="submission" date="2020-06" db="EMBL/GenBank/DDBJ databases">
        <authorList>
            <consortium name="Plant Systems Biology data submission"/>
        </authorList>
    </citation>
    <scope>NUCLEOTIDE SEQUENCE</scope>
    <source>
        <strain evidence="7">D6</strain>
    </source>
</reference>
<evidence type="ECO:0000256" key="4">
    <source>
        <dbReference type="RuleBase" id="RU362067"/>
    </source>
</evidence>
<dbReference type="Proteomes" id="UP001153069">
    <property type="component" value="Unassembled WGS sequence"/>
</dbReference>
<dbReference type="PANTHER" id="PTHR10742">
    <property type="entry name" value="FLAVIN MONOAMINE OXIDASE"/>
    <property type="match status" value="1"/>
</dbReference>
<comment type="cofactor">
    <cofactor evidence="1 4">
        <name>FAD</name>
        <dbReference type="ChEBI" id="CHEBI:57692"/>
    </cofactor>
</comment>
<dbReference type="InterPro" id="IPR036188">
    <property type="entry name" value="FAD/NAD-bd_sf"/>
</dbReference>
<evidence type="ECO:0000313" key="7">
    <source>
        <dbReference type="EMBL" id="CAB9523216.1"/>
    </source>
</evidence>
<dbReference type="AlphaFoldDB" id="A0A9N8EPQ6"/>
<evidence type="ECO:0000256" key="2">
    <source>
        <dbReference type="ARBA" id="ARBA00023002"/>
    </source>
</evidence>
<name>A0A9N8EPQ6_9STRA</name>
<dbReference type="Pfam" id="PF01593">
    <property type="entry name" value="Amino_oxidase"/>
    <property type="match status" value="1"/>
</dbReference>
<dbReference type="InterPro" id="IPR002937">
    <property type="entry name" value="Amino_oxidase"/>
</dbReference>
<gene>
    <name evidence="7" type="ORF">SEMRO_1390_G268660.1</name>
</gene>
<feature type="binding site" evidence="3">
    <location>
        <position position="287"/>
    </location>
    <ligand>
        <name>FAD</name>
        <dbReference type="ChEBI" id="CHEBI:57692"/>
    </ligand>
</feature>
<keyword evidence="4" id="KW-0274">FAD</keyword>
<evidence type="ECO:0000256" key="1">
    <source>
        <dbReference type="ARBA" id="ARBA00001974"/>
    </source>
</evidence>
<evidence type="ECO:0000313" key="8">
    <source>
        <dbReference type="Proteomes" id="UP001153069"/>
    </source>
</evidence>
<dbReference type="GO" id="GO:0006598">
    <property type="term" value="P:polyamine catabolic process"/>
    <property type="evidence" value="ECO:0007669"/>
    <property type="project" value="TreeGrafter"/>
</dbReference>
<feature type="chain" id="PRO_5040249419" description="Amine oxidase" evidence="5">
    <location>
        <begin position="21"/>
        <end position="569"/>
    </location>
</feature>
<keyword evidence="8" id="KW-1185">Reference proteome</keyword>
<dbReference type="PANTHER" id="PTHR10742:SF313">
    <property type="entry name" value="AMINE OXIDASE"/>
    <property type="match status" value="1"/>
</dbReference>
<dbReference type="EMBL" id="CAICTM010001388">
    <property type="protein sequence ID" value="CAB9523216.1"/>
    <property type="molecule type" value="Genomic_DNA"/>
</dbReference>
<feature type="signal peptide" evidence="5">
    <location>
        <begin position="1"/>
        <end position="20"/>
    </location>
</feature>
<comment type="caution">
    <text evidence="7">The sequence shown here is derived from an EMBL/GenBank/DDBJ whole genome shotgun (WGS) entry which is preliminary data.</text>
</comment>
<dbReference type="Gene3D" id="3.50.50.60">
    <property type="entry name" value="FAD/NAD(P)-binding domain"/>
    <property type="match status" value="1"/>
</dbReference>
<evidence type="ECO:0000256" key="3">
    <source>
        <dbReference type="PIRSR" id="PIRSR601613-1"/>
    </source>
</evidence>
<dbReference type="PRINTS" id="PR00757">
    <property type="entry name" value="AMINEOXDASEF"/>
</dbReference>
<keyword evidence="2 4" id="KW-0560">Oxidoreductase</keyword>
<keyword evidence="4" id="KW-0285">Flavoprotein</keyword>
<dbReference type="OrthoDB" id="5046242at2759"/>
<evidence type="ECO:0000256" key="5">
    <source>
        <dbReference type="SAM" id="SignalP"/>
    </source>
</evidence>
<dbReference type="SUPFAM" id="SSF51905">
    <property type="entry name" value="FAD/NAD(P)-binding domain"/>
    <property type="match status" value="1"/>
</dbReference>
<keyword evidence="5" id="KW-0732">Signal</keyword>
<comment type="similarity">
    <text evidence="4">Belongs to the flavin monoamine oxidase family.</text>
</comment>
<feature type="domain" description="Amine oxidase" evidence="6">
    <location>
        <begin position="77"/>
        <end position="530"/>
    </location>
</feature>
<dbReference type="InterPro" id="IPR050281">
    <property type="entry name" value="Flavin_monoamine_oxidase"/>
</dbReference>
<organism evidence="7 8">
    <name type="scientific">Seminavis robusta</name>
    <dbReference type="NCBI Taxonomy" id="568900"/>
    <lineage>
        <taxon>Eukaryota</taxon>
        <taxon>Sar</taxon>
        <taxon>Stramenopiles</taxon>
        <taxon>Ochrophyta</taxon>
        <taxon>Bacillariophyta</taxon>
        <taxon>Bacillariophyceae</taxon>
        <taxon>Bacillariophycidae</taxon>
        <taxon>Naviculales</taxon>
        <taxon>Naviculaceae</taxon>
        <taxon>Seminavis</taxon>
    </lineage>
</organism>
<dbReference type="GO" id="GO:0016491">
    <property type="term" value="F:oxidoreductase activity"/>
    <property type="evidence" value="ECO:0007669"/>
    <property type="project" value="UniProtKB-KW"/>
</dbReference>
<sequence length="569" mass="63298">MWKSIVLCIALLCLCEGSASTTGESEGSSSNIRRGRGPHRKLGLLESAWQRIQNILAEPRVTVTQEFYDVVIVGAGMAGLAAAAELKAIDPDISYIILESSNRIGGRVRSTTFGAAGKQFVVEDGANWLYEDSSYPTWQLANDLGLQSFKNDYRDFTMYDTTGTQVADATAQARLDVFLDAFREAEKDADNEFEDTGDSGFVDKGVVGLLNQNGWNVASDSSGNMDYIFQWLFVDFEYAESDTSQRFFPYESGDPYLVTDQRGFEHLVQTYQANNVPSDRIRLNTKVQAINYDVNFCGGPGPLYKAIVNTDFVEYYAQRVINTVSVGVHNSNGIIYRPSLAYPPETTNPYKMAQYIKVFYQFSTKFWDSKQFVYVMRDVSQRGQCHHWQDMDVEIPGSGIIRCELMTEAFEALIDSTTLELSAATLDSLLDPLRSAYGTSTVGTPIATYYPKLNLDRDFGYGAYGNWQVGRTFSEFARFFGGVDEFSSRCDHNGCNSLGEWIVQFSGSASCYEHSEFVHGAFFAGQRSARFAMDSLGKDVDTGKSECDVSFSEFGFTPFMGVGANRSNV</sequence>
<dbReference type="Gene3D" id="3.90.660.10">
    <property type="match status" value="1"/>
</dbReference>
<accession>A0A9N8EPQ6</accession>
<dbReference type="InterPro" id="IPR001613">
    <property type="entry name" value="Flavin_amine_oxidase"/>
</dbReference>
<proteinExistence type="inferred from homology"/>
<dbReference type="EC" id="1.4.3.-" evidence="4"/>
<protein>
    <recommendedName>
        <fullName evidence="4">Amine oxidase</fullName>
        <ecNumber evidence="4">1.4.3.-</ecNumber>
    </recommendedName>
</protein>
<evidence type="ECO:0000259" key="6">
    <source>
        <dbReference type="Pfam" id="PF01593"/>
    </source>
</evidence>